<dbReference type="Pfam" id="PF00176">
    <property type="entry name" value="SNF2-rel_dom"/>
    <property type="match status" value="1"/>
</dbReference>
<dbReference type="SUPFAM" id="SSF52540">
    <property type="entry name" value="P-loop containing nucleoside triphosphate hydrolases"/>
    <property type="match status" value="2"/>
</dbReference>
<evidence type="ECO:0000256" key="8">
    <source>
        <dbReference type="SAM" id="MobiDB-lite"/>
    </source>
</evidence>
<dbReference type="EMBL" id="KQ965737">
    <property type="protein sequence ID" value="KXS19662.1"/>
    <property type="molecule type" value="Genomic_DNA"/>
</dbReference>
<dbReference type="InterPro" id="IPR027417">
    <property type="entry name" value="P-loop_NTPase"/>
</dbReference>
<evidence type="ECO:0000256" key="6">
    <source>
        <dbReference type="ARBA" id="ARBA00022840"/>
    </source>
</evidence>
<feature type="compositionally biased region" description="Polar residues" evidence="8">
    <location>
        <begin position="1347"/>
        <end position="1371"/>
    </location>
</feature>
<feature type="compositionally biased region" description="Polar residues" evidence="8">
    <location>
        <begin position="1319"/>
        <end position="1329"/>
    </location>
</feature>
<feature type="domain" description="Helicase ATP-binding" evidence="9">
    <location>
        <begin position="438"/>
        <end position="603"/>
    </location>
</feature>
<dbReference type="GO" id="GO:0005524">
    <property type="term" value="F:ATP binding"/>
    <property type="evidence" value="ECO:0007669"/>
    <property type="project" value="InterPro"/>
</dbReference>
<dbReference type="GO" id="GO:0008270">
    <property type="term" value="F:zinc ion binding"/>
    <property type="evidence" value="ECO:0007669"/>
    <property type="project" value="UniProtKB-KW"/>
</dbReference>
<feature type="compositionally biased region" description="Low complexity" evidence="8">
    <location>
        <begin position="107"/>
        <end position="116"/>
    </location>
</feature>
<evidence type="ECO:0000259" key="9">
    <source>
        <dbReference type="PROSITE" id="PS51192"/>
    </source>
</evidence>
<dbReference type="SMART" id="SM00249">
    <property type="entry name" value="PHD"/>
    <property type="match status" value="2"/>
</dbReference>
<sequence>MALNGTQFSSADMAQLQAQLTASSGLSPFNTMAQAPTLSMDALTSSNPGSQYTQQYHQHLIGNTMSSASSPSLPSSVSSAHLQSMQLQLQLSQNIAAVNSQMNQQALQHQQQFPMQNTHPSLQQGQGWNGSSSAADLGQNSSLANRGLPSMQQQVSLAQHQQTKQLGLHGMIGGGAAYPGMSQPALTPLPRQYPQAEIPYGHHRQLPYSQPHPSYATPAYSTPYQSAGYPPQQYQPTPQQNPYARGIQQLQQPTPAQMYRGTNYAAGGVVMNRQQRAPPTYQQPQHRYTQQYAPPPQQRYAPSMGAGLGMGGGVGLGSGLGGGSYSGYTGDAWYGSQEKVPQKVSERNHALKADTNAHARFRYTWLYHHRGLFAPFLNPNHPPHAPYEPQNLLTTLPQKLPHVLSSQPLPCGPRETQPESVVNGEMKDYQLKGLGWLTGMFDNGINAILGDEMGLGKTLQTLAFLAVLKNEKKLSGPYLIVCPLSVLEGWVRECRKWTPSLKLLRFHGVQKERDRLKQILHDDPDIDVIVTTYEMAVSEMFWFRQRVYRVVVMDEGHRIKNEQTQLATAVFHIHSQYRLLLTGTPLQNNLKELWSLLHWLLPEVFQTYTADVFVRAFDLSQNLYDARIVDASRRLLDKLMLRRLKTHVNLNIPPKEEVTIYLPLSPFQRFWYKRLITQLDQTTIREIFNVRGQGTLVPRRDASDEQIVAAFKLDEVENRLGERSSDKATPNEWKKLMNLVMQLRKCCNHPFLFPNSEPEPYENTEQLVLASSKFILLDKLLPKLQSEGHRVLIFSGFTRMMDILEDYLLLRQTRFLRLDGQTSRARRNLDIKLFNAPNSEYLVFLLATRAGGLGINLTGADTVIFFDSDWNPQVDIQAQARAHRIGQTKPVTVYRLVCKETVEERILHRTLRKLYLSLRVTEETDDATNAEPKFSARDLIAMIRMGSSSLASSDSNEEALGLLNAPIDVILENSKRHMLAVQDAEREGRDLEEELFQLKAENVSTRIFDGEYIPKSNKEIAQQWQELTKRARSERVVTIDGEPVLKETLGVGDEAVATIVKKKNIKPEPKKGPKKPTWEHDSECFYCRDGGDVYLCSRCPRVYHFDCLEEDDRKMYNNFFCPQHHCEVCRRNTSDAGGLLFRCSTCPVAYCEDCLPEHEIEPVGVTNPDLVKKGYGYLAQAYFIRCKVCCDFYAALERGEEPPAYVKPESEPKKSAKKRPIEEDSDEDDDEPAAKREKPGEDDDDYEPDQGEDAGGLDRLKHPKTEKFSKVNGITPSESMLGTTPYTSSTPRLPPTLAERSLEPKANTTSLHTVKVKSETPTLMNSPESLPTPTSVTAPPPPDLFASGSSEGNFASSISSKDFVDTPQSFDEGSMPGGEMLDMLSFDESDKDGRDNIELGDHQLGSVFDDRGSLSTLH</sequence>
<evidence type="ECO:0000313" key="12">
    <source>
        <dbReference type="Proteomes" id="UP000070544"/>
    </source>
</evidence>
<keyword evidence="6" id="KW-0067">ATP-binding</keyword>
<evidence type="ECO:0000256" key="5">
    <source>
        <dbReference type="ARBA" id="ARBA00022833"/>
    </source>
</evidence>
<feature type="domain" description="Helicase C-terminal" evidence="10">
    <location>
        <begin position="776"/>
        <end position="940"/>
    </location>
</feature>
<dbReference type="CDD" id="cd18793">
    <property type="entry name" value="SF2_C_SNF"/>
    <property type="match status" value="1"/>
</dbReference>
<dbReference type="GO" id="GO:0016787">
    <property type="term" value="F:hydrolase activity"/>
    <property type="evidence" value="ECO:0007669"/>
    <property type="project" value="UniProtKB-KW"/>
</dbReference>
<gene>
    <name evidence="11" type="ORF">M427DRAFT_108497</name>
</gene>
<dbReference type="Proteomes" id="UP000070544">
    <property type="component" value="Unassembled WGS sequence"/>
</dbReference>
<feature type="compositionally biased region" description="Basic and acidic residues" evidence="8">
    <location>
        <begin position="1391"/>
        <end position="1401"/>
    </location>
</feature>
<dbReference type="SMART" id="SM00490">
    <property type="entry name" value="HELICc"/>
    <property type="match status" value="1"/>
</dbReference>
<evidence type="ECO:0000256" key="7">
    <source>
        <dbReference type="SAM" id="Coils"/>
    </source>
</evidence>
<dbReference type="Gene3D" id="3.30.40.10">
    <property type="entry name" value="Zinc/RING finger domain, C3HC4 (zinc finger)"/>
    <property type="match status" value="1"/>
</dbReference>
<reference evidence="11 12" key="1">
    <citation type="journal article" date="2015" name="Genome Biol. Evol.">
        <title>Phylogenomic analyses indicate that early fungi evolved digesting cell walls of algal ancestors of land plants.</title>
        <authorList>
            <person name="Chang Y."/>
            <person name="Wang S."/>
            <person name="Sekimoto S."/>
            <person name="Aerts A.L."/>
            <person name="Choi C."/>
            <person name="Clum A."/>
            <person name="LaButti K.M."/>
            <person name="Lindquist E.A."/>
            <person name="Yee Ngan C."/>
            <person name="Ohm R.A."/>
            <person name="Salamov A.A."/>
            <person name="Grigoriev I.V."/>
            <person name="Spatafora J.W."/>
            <person name="Berbee M.L."/>
        </authorList>
    </citation>
    <scope>NUCLEOTIDE SEQUENCE [LARGE SCALE GENOMIC DNA]</scope>
    <source>
        <strain evidence="11 12">JEL478</strain>
    </source>
</reference>
<dbReference type="CDD" id="cd15568">
    <property type="entry name" value="PHD5_NSD"/>
    <property type="match status" value="1"/>
</dbReference>
<feature type="compositionally biased region" description="Basic and acidic residues" evidence="8">
    <location>
        <begin position="1208"/>
        <end position="1222"/>
    </location>
</feature>
<protein>
    <recommendedName>
        <fullName evidence="13">P-loop containing nucleoside triphosphate hydrolase protein</fullName>
    </recommendedName>
</protein>
<evidence type="ECO:0000256" key="3">
    <source>
        <dbReference type="ARBA" id="ARBA00022771"/>
    </source>
</evidence>
<dbReference type="Gene3D" id="3.40.50.10810">
    <property type="entry name" value="Tandem AAA-ATPase domain"/>
    <property type="match status" value="1"/>
</dbReference>
<dbReference type="InterPro" id="IPR000330">
    <property type="entry name" value="SNF2_N"/>
</dbReference>
<feature type="region of interest" description="Disordered" evidence="8">
    <location>
        <begin position="107"/>
        <end position="145"/>
    </location>
</feature>
<dbReference type="InterPro" id="IPR014001">
    <property type="entry name" value="Helicase_ATP-bd"/>
</dbReference>
<feature type="region of interest" description="Disordered" evidence="8">
    <location>
        <begin position="1203"/>
        <end position="1418"/>
    </location>
</feature>
<dbReference type="InterPro" id="IPR013083">
    <property type="entry name" value="Znf_RING/FYVE/PHD"/>
</dbReference>
<keyword evidence="4" id="KW-0378">Hydrolase</keyword>
<keyword evidence="2" id="KW-0547">Nucleotide-binding</keyword>
<feature type="compositionally biased region" description="Polar residues" evidence="8">
    <location>
        <begin position="1272"/>
        <end position="1291"/>
    </location>
</feature>
<dbReference type="InterPro" id="IPR011011">
    <property type="entry name" value="Znf_FYVE_PHD"/>
</dbReference>
<dbReference type="Pfam" id="PF00271">
    <property type="entry name" value="Helicase_C"/>
    <property type="match status" value="1"/>
</dbReference>
<dbReference type="OrthoDB" id="448448at2759"/>
<dbReference type="InterPro" id="IPR001965">
    <property type="entry name" value="Znf_PHD"/>
</dbReference>
<evidence type="ECO:0008006" key="13">
    <source>
        <dbReference type="Google" id="ProtNLM"/>
    </source>
</evidence>
<proteinExistence type="predicted"/>
<dbReference type="Gene3D" id="3.40.50.300">
    <property type="entry name" value="P-loop containing nucleotide triphosphate hydrolases"/>
    <property type="match status" value="1"/>
</dbReference>
<feature type="coiled-coil region" evidence="7">
    <location>
        <begin position="974"/>
        <end position="1001"/>
    </location>
</feature>
<name>A0A139ASE4_GONPJ</name>
<keyword evidence="3" id="KW-0863">Zinc-finger</keyword>
<evidence type="ECO:0000313" key="11">
    <source>
        <dbReference type="EMBL" id="KXS19662.1"/>
    </source>
</evidence>
<accession>A0A139ASE4</accession>
<feature type="compositionally biased region" description="Polar residues" evidence="8">
    <location>
        <begin position="117"/>
        <end position="145"/>
    </location>
</feature>
<dbReference type="STRING" id="1344416.A0A139ASE4"/>
<dbReference type="PROSITE" id="PS51194">
    <property type="entry name" value="HELICASE_CTER"/>
    <property type="match status" value="1"/>
</dbReference>
<dbReference type="InterPro" id="IPR049730">
    <property type="entry name" value="SNF2/RAD54-like_C"/>
</dbReference>
<dbReference type="SUPFAM" id="SSF57903">
    <property type="entry name" value="FYVE/PHD zinc finger"/>
    <property type="match status" value="1"/>
</dbReference>
<keyword evidence="7" id="KW-0175">Coiled coil</keyword>
<evidence type="ECO:0000256" key="1">
    <source>
        <dbReference type="ARBA" id="ARBA00022723"/>
    </source>
</evidence>
<keyword evidence="5" id="KW-0862">Zinc</keyword>
<keyword evidence="1" id="KW-0479">Metal-binding</keyword>
<evidence type="ECO:0000256" key="2">
    <source>
        <dbReference type="ARBA" id="ARBA00022741"/>
    </source>
</evidence>
<feature type="compositionally biased region" description="Basic and acidic residues" evidence="8">
    <location>
        <begin position="1256"/>
        <end position="1269"/>
    </location>
</feature>
<dbReference type="InterPro" id="IPR001650">
    <property type="entry name" value="Helicase_C-like"/>
</dbReference>
<evidence type="ECO:0000259" key="10">
    <source>
        <dbReference type="PROSITE" id="PS51194"/>
    </source>
</evidence>
<feature type="compositionally biased region" description="Acidic residues" evidence="8">
    <location>
        <begin position="1240"/>
        <end position="1252"/>
    </location>
</feature>
<evidence type="ECO:0000256" key="4">
    <source>
        <dbReference type="ARBA" id="ARBA00022801"/>
    </source>
</evidence>
<dbReference type="InterPro" id="IPR038718">
    <property type="entry name" value="SNF2-like_sf"/>
</dbReference>
<keyword evidence="12" id="KW-1185">Reference proteome</keyword>
<dbReference type="PANTHER" id="PTHR10799">
    <property type="entry name" value="SNF2/RAD54 HELICASE FAMILY"/>
    <property type="match status" value="1"/>
</dbReference>
<dbReference type="SMART" id="SM00487">
    <property type="entry name" value="DEXDc"/>
    <property type="match status" value="1"/>
</dbReference>
<dbReference type="PROSITE" id="PS51192">
    <property type="entry name" value="HELICASE_ATP_BIND_1"/>
    <property type="match status" value="1"/>
</dbReference>
<organism evidence="11 12">
    <name type="scientific">Gonapodya prolifera (strain JEL478)</name>
    <name type="common">Monoblepharis prolifera</name>
    <dbReference type="NCBI Taxonomy" id="1344416"/>
    <lineage>
        <taxon>Eukaryota</taxon>
        <taxon>Fungi</taxon>
        <taxon>Fungi incertae sedis</taxon>
        <taxon>Chytridiomycota</taxon>
        <taxon>Chytridiomycota incertae sedis</taxon>
        <taxon>Monoblepharidomycetes</taxon>
        <taxon>Monoblepharidales</taxon>
        <taxon>Gonapodyaceae</taxon>
        <taxon>Gonapodya</taxon>
    </lineage>
</organism>